<protein>
    <submittedName>
        <fullName evidence="12">Uncharacterized protein</fullName>
    </submittedName>
</protein>
<dbReference type="Gene3D" id="3.30.70.330">
    <property type="match status" value="1"/>
</dbReference>
<dbReference type="Pfam" id="PF24048">
    <property type="entry name" value="LRR_NXF1-5"/>
    <property type="match status" value="1"/>
</dbReference>
<dbReference type="SUPFAM" id="SSF46934">
    <property type="entry name" value="UBA-like"/>
    <property type="match status" value="1"/>
</dbReference>
<evidence type="ECO:0000256" key="2">
    <source>
        <dbReference type="ARBA" id="ARBA00009285"/>
    </source>
</evidence>
<proteinExistence type="inferred from homology"/>
<dbReference type="AlphaFoldDB" id="A0A915PWT3"/>
<dbReference type="WBParaSite" id="sdigi.contig310.g7319.t1">
    <property type="protein sequence ID" value="sdigi.contig310.g7319.t1"/>
    <property type="gene ID" value="sdigi.contig310.g7319"/>
</dbReference>
<keyword evidence="6" id="KW-0509">mRNA transport</keyword>
<dbReference type="InterPro" id="IPR001611">
    <property type="entry name" value="Leu-rich_rpt"/>
</dbReference>
<evidence type="ECO:0000256" key="5">
    <source>
        <dbReference type="ARBA" id="ARBA00022737"/>
    </source>
</evidence>
<evidence type="ECO:0000259" key="9">
    <source>
        <dbReference type="PROSITE" id="PS50177"/>
    </source>
</evidence>
<evidence type="ECO:0000259" key="10">
    <source>
        <dbReference type="PROSITE" id="PS51281"/>
    </source>
</evidence>
<dbReference type="Proteomes" id="UP000887581">
    <property type="component" value="Unplaced"/>
</dbReference>
<dbReference type="InterPro" id="IPR012677">
    <property type="entry name" value="Nucleotide-bd_a/b_plait_sf"/>
</dbReference>
<sequence>MQLDGLQVDVGHLTAIDVMGYLRLGDCCGQLSGAEVFALSSFTVFPVDDMNRRGGHQKWDAKKMTMKKLIYYDSDLAPRFDDDDDDGKELDPRLFRIQGRGVSSGYGRGGRGSGKGGGRDRVSLKVHLDNRRDRQLQRGTGGSATTTAVVMNQIKAWICLLVVRGAAIGKDFIMRSIGQYVDDVKPLLFKVDRGDITFFVEDDDVPKLFTSIEAAKESRYFFIENIVLLSVIQTAAAIHAISRRVRDPNTNSPITFLLSRVSAGFATISINERDLIAECLKKRYNMETHALDLSEFGLDELFRSRSLHLSLTRNNIMMAVVDLIDQHYGSVTALSMKGNRLRFLDFFACLLYRIKNVKTLDLSANQIDKESELEKLKGWPVETLFFENNPLCGSYSSAEAYLSAIHRVFPKVTMLDGIPVQRSASCAVPDLDENAKLPPFKPSFYGSDDHRALIEAFIIEFMTAYDDPDVNNRKNLINAYDENATFTMCAENLTDANERKPYFNPSLYSTYRKASHNIKCMERWERFREKVICKGAMDIIVALRKLPPTKHLMDTFLVDVSLITDKYMCFAVEGFFRDGLEKVGDDDELRFFCRNFVVVNKGDGKIAVVNDMLFISGVFMERIQRYKSMITNSLKVPPDAAVATTDAMSGMSIADGQQSPFVPVPQQHESTPAERAAAGDEEMQQQMVEAFCQESRMKPEWSKKCLIDQNWNYEAAGQAFLAVRDRIPAEAFQ</sequence>
<dbReference type="PROSITE" id="PS51450">
    <property type="entry name" value="LRR"/>
    <property type="match status" value="1"/>
</dbReference>
<keyword evidence="3" id="KW-0813">Transport</keyword>
<comment type="subcellular location">
    <subcellularLocation>
        <location evidence="1">Nucleus</location>
    </subcellularLocation>
</comment>
<dbReference type="PROSITE" id="PS51281">
    <property type="entry name" value="TAP_C"/>
    <property type="match status" value="1"/>
</dbReference>
<evidence type="ECO:0000256" key="1">
    <source>
        <dbReference type="ARBA" id="ARBA00004123"/>
    </source>
</evidence>
<feature type="domain" description="TAP-C" evidence="10">
    <location>
        <begin position="682"/>
        <end position="733"/>
    </location>
</feature>
<dbReference type="SMART" id="SM00804">
    <property type="entry name" value="TAP_C"/>
    <property type="match status" value="1"/>
</dbReference>
<organism evidence="11 12">
    <name type="scientific">Setaria digitata</name>
    <dbReference type="NCBI Taxonomy" id="48799"/>
    <lineage>
        <taxon>Eukaryota</taxon>
        <taxon>Metazoa</taxon>
        <taxon>Ecdysozoa</taxon>
        <taxon>Nematoda</taxon>
        <taxon>Chromadorea</taxon>
        <taxon>Rhabditida</taxon>
        <taxon>Spirurina</taxon>
        <taxon>Spiruromorpha</taxon>
        <taxon>Filarioidea</taxon>
        <taxon>Setariidae</taxon>
        <taxon>Setaria</taxon>
    </lineage>
</organism>
<evidence type="ECO:0000256" key="3">
    <source>
        <dbReference type="ARBA" id="ARBA00022448"/>
    </source>
</evidence>
<dbReference type="GO" id="GO:0005634">
    <property type="term" value="C:nucleus"/>
    <property type="evidence" value="ECO:0007669"/>
    <property type="project" value="UniProtKB-SubCell"/>
</dbReference>
<evidence type="ECO:0000313" key="11">
    <source>
        <dbReference type="Proteomes" id="UP000887581"/>
    </source>
</evidence>
<dbReference type="SUPFAM" id="SSF52058">
    <property type="entry name" value="L domain-like"/>
    <property type="match status" value="1"/>
</dbReference>
<keyword evidence="7" id="KW-0539">Nucleus</keyword>
<reference evidence="12" key="1">
    <citation type="submission" date="2022-11" db="UniProtKB">
        <authorList>
            <consortium name="WormBaseParasite"/>
        </authorList>
    </citation>
    <scope>IDENTIFICATION</scope>
</reference>
<dbReference type="Gene3D" id="3.10.450.50">
    <property type="match status" value="1"/>
</dbReference>
<dbReference type="PANTHER" id="PTHR10662:SF22">
    <property type="entry name" value="NUCLEAR RNA EXPORT FACTOR 1"/>
    <property type="match status" value="1"/>
</dbReference>
<dbReference type="InterPro" id="IPR032675">
    <property type="entry name" value="LRR_dom_sf"/>
</dbReference>
<dbReference type="FunFam" id="3.80.10.10:FF:000384">
    <property type="entry name" value="Nuclear RNA export factor 1"/>
    <property type="match status" value="1"/>
</dbReference>
<name>A0A915PWT3_9BILA</name>
<dbReference type="InterPro" id="IPR057125">
    <property type="entry name" value="NXF1/2/3/5-like_LRR"/>
</dbReference>
<dbReference type="Gene3D" id="1.10.8.10">
    <property type="entry name" value="DNA helicase RuvA subunit, C-terminal domain"/>
    <property type="match status" value="1"/>
</dbReference>
<dbReference type="SUPFAM" id="SSF54427">
    <property type="entry name" value="NTF2-like"/>
    <property type="match status" value="1"/>
</dbReference>
<dbReference type="Pfam" id="PF03943">
    <property type="entry name" value="TAP_C"/>
    <property type="match status" value="1"/>
</dbReference>
<keyword evidence="4" id="KW-0433">Leucine-rich repeat</keyword>
<evidence type="ECO:0000256" key="8">
    <source>
        <dbReference type="SAM" id="MobiDB-lite"/>
    </source>
</evidence>
<accession>A0A915PWT3</accession>
<dbReference type="FunFam" id="1.10.8.10:FF:000018">
    <property type="entry name" value="Nuclear RNA export factor 1"/>
    <property type="match status" value="1"/>
</dbReference>
<feature type="region of interest" description="Disordered" evidence="8">
    <location>
        <begin position="100"/>
        <end position="121"/>
    </location>
</feature>
<dbReference type="InterPro" id="IPR032710">
    <property type="entry name" value="NTF2-like_dom_sf"/>
</dbReference>
<dbReference type="InterPro" id="IPR005637">
    <property type="entry name" value="TAP_C_dom"/>
</dbReference>
<dbReference type="InterPro" id="IPR018222">
    <property type="entry name" value="Nuclear_transport_factor_2_euk"/>
</dbReference>
<evidence type="ECO:0000256" key="6">
    <source>
        <dbReference type="ARBA" id="ARBA00022816"/>
    </source>
</evidence>
<dbReference type="Gene3D" id="3.80.10.10">
    <property type="entry name" value="Ribonuclease Inhibitor"/>
    <property type="match status" value="1"/>
</dbReference>
<dbReference type="GO" id="GO:0003723">
    <property type="term" value="F:RNA binding"/>
    <property type="evidence" value="ECO:0007669"/>
    <property type="project" value="TreeGrafter"/>
</dbReference>
<keyword evidence="11" id="KW-1185">Reference proteome</keyword>
<dbReference type="InterPro" id="IPR002075">
    <property type="entry name" value="NTF2_dom"/>
</dbReference>
<dbReference type="PANTHER" id="PTHR10662">
    <property type="entry name" value="NUCLEAR RNA EXPORT FACTOR"/>
    <property type="match status" value="1"/>
</dbReference>
<comment type="similarity">
    <text evidence="2">Belongs to the NXF family.</text>
</comment>
<dbReference type="GO" id="GO:0016973">
    <property type="term" value="P:poly(A)+ mRNA export from nucleus"/>
    <property type="evidence" value="ECO:0007669"/>
    <property type="project" value="TreeGrafter"/>
</dbReference>
<evidence type="ECO:0000256" key="4">
    <source>
        <dbReference type="ARBA" id="ARBA00022614"/>
    </source>
</evidence>
<dbReference type="InterPro" id="IPR009060">
    <property type="entry name" value="UBA-like_sf"/>
</dbReference>
<dbReference type="PROSITE" id="PS50177">
    <property type="entry name" value="NTF2_DOMAIN"/>
    <property type="match status" value="1"/>
</dbReference>
<evidence type="ECO:0000256" key="7">
    <source>
        <dbReference type="ARBA" id="ARBA00023242"/>
    </source>
</evidence>
<dbReference type="InterPro" id="IPR035979">
    <property type="entry name" value="RBD_domain_sf"/>
</dbReference>
<feature type="domain" description="NTF2" evidence="9">
    <location>
        <begin position="453"/>
        <end position="615"/>
    </location>
</feature>
<keyword evidence="5" id="KW-0677">Repeat</keyword>
<dbReference type="CDD" id="cd14342">
    <property type="entry name" value="UBA_TAP-C"/>
    <property type="match status" value="1"/>
</dbReference>
<evidence type="ECO:0000313" key="12">
    <source>
        <dbReference type="WBParaSite" id="sdigi.contig310.g7319.t1"/>
    </source>
</evidence>
<feature type="compositionally biased region" description="Gly residues" evidence="8">
    <location>
        <begin position="102"/>
        <end position="116"/>
    </location>
</feature>
<dbReference type="SUPFAM" id="SSF54928">
    <property type="entry name" value="RNA-binding domain, RBD"/>
    <property type="match status" value="1"/>
</dbReference>
<dbReference type="InterPro" id="IPR030217">
    <property type="entry name" value="NXF_fam"/>
</dbReference>
<dbReference type="Pfam" id="PF22602">
    <property type="entry name" value="NXF_NTF2"/>
    <property type="match status" value="1"/>
</dbReference>